<gene>
    <name evidence="2" type="ORF">N7492_007483</name>
</gene>
<name>A0A9W9LM43_9EURO</name>
<accession>A0A9W9LM43</accession>
<keyword evidence="1" id="KW-1133">Transmembrane helix</keyword>
<comment type="caution">
    <text evidence="2">The sequence shown here is derived from an EMBL/GenBank/DDBJ whole genome shotgun (WGS) entry which is preliminary data.</text>
</comment>
<dbReference type="OrthoDB" id="202545at2759"/>
<dbReference type="PANTHER" id="PTHR42044">
    <property type="entry name" value="DUF676 DOMAIN-CONTAINING PROTEIN-RELATED"/>
    <property type="match status" value="1"/>
</dbReference>
<evidence type="ECO:0000256" key="1">
    <source>
        <dbReference type="SAM" id="Phobius"/>
    </source>
</evidence>
<keyword evidence="3" id="KW-1185">Reference proteome</keyword>
<reference evidence="2" key="1">
    <citation type="submission" date="2022-11" db="EMBL/GenBank/DDBJ databases">
        <authorList>
            <person name="Petersen C."/>
        </authorList>
    </citation>
    <scope>NUCLEOTIDE SEQUENCE</scope>
    <source>
        <strain evidence="2">IBT 21917</strain>
    </source>
</reference>
<proteinExistence type="predicted"/>
<evidence type="ECO:0000313" key="2">
    <source>
        <dbReference type="EMBL" id="KAJ5162091.1"/>
    </source>
</evidence>
<feature type="transmembrane region" description="Helical" evidence="1">
    <location>
        <begin position="31"/>
        <end position="50"/>
    </location>
</feature>
<keyword evidence="1" id="KW-0812">Transmembrane</keyword>
<feature type="transmembrane region" description="Helical" evidence="1">
    <location>
        <begin position="70"/>
        <end position="92"/>
    </location>
</feature>
<dbReference type="EMBL" id="JAPQKO010000005">
    <property type="protein sequence ID" value="KAJ5162091.1"/>
    <property type="molecule type" value="Genomic_DNA"/>
</dbReference>
<organism evidence="2 3">
    <name type="scientific">Penicillium capsulatum</name>
    <dbReference type="NCBI Taxonomy" id="69766"/>
    <lineage>
        <taxon>Eukaryota</taxon>
        <taxon>Fungi</taxon>
        <taxon>Dikarya</taxon>
        <taxon>Ascomycota</taxon>
        <taxon>Pezizomycotina</taxon>
        <taxon>Eurotiomycetes</taxon>
        <taxon>Eurotiomycetidae</taxon>
        <taxon>Eurotiales</taxon>
        <taxon>Aspergillaceae</taxon>
        <taxon>Penicillium</taxon>
    </lineage>
</organism>
<dbReference type="InterPro" id="IPR029058">
    <property type="entry name" value="AB_hydrolase_fold"/>
</dbReference>
<protein>
    <submittedName>
        <fullName evidence="2">Uncharacterized protein</fullName>
    </submittedName>
</protein>
<dbReference type="GO" id="GO:0017000">
    <property type="term" value="P:antibiotic biosynthetic process"/>
    <property type="evidence" value="ECO:0007669"/>
    <property type="project" value="UniProtKB-ARBA"/>
</dbReference>
<reference evidence="2" key="2">
    <citation type="journal article" date="2023" name="IMA Fungus">
        <title>Comparative genomic study of the Penicillium genus elucidates a diverse pangenome and 15 lateral gene transfer events.</title>
        <authorList>
            <person name="Petersen C."/>
            <person name="Sorensen T."/>
            <person name="Nielsen M.R."/>
            <person name="Sondergaard T.E."/>
            <person name="Sorensen J.L."/>
            <person name="Fitzpatrick D.A."/>
            <person name="Frisvad J.C."/>
            <person name="Nielsen K.L."/>
        </authorList>
    </citation>
    <scope>NUCLEOTIDE SEQUENCE</scope>
    <source>
        <strain evidence="2">IBT 21917</strain>
    </source>
</reference>
<feature type="transmembrane region" description="Helical" evidence="1">
    <location>
        <begin position="99"/>
        <end position="121"/>
    </location>
</feature>
<evidence type="ECO:0000313" key="3">
    <source>
        <dbReference type="Proteomes" id="UP001146351"/>
    </source>
</evidence>
<dbReference type="GO" id="GO:0072330">
    <property type="term" value="P:monocarboxylic acid biosynthetic process"/>
    <property type="evidence" value="ECO:0007669"/>
    <property type="project" value="UniProtKB-ARBA"/>
</dbReference>
<dbReference type="SUPFAM" id="SSF53474">
    <property type="entry name" value="alpha/beta-Hydrolases"/>
    <property type="match status" value="1"/>
</dbReference>
<sequence length="425" mass="47821">MRPPIRLARRGPNATPLPYTASPLRLLERDLCLCLRYAWALPLLFIPLRLGQTTSLDELHPNLQSSKSFGVQVLLTLYQLFFLISLPLLVICMLPTSGIIVYIAGALAINYTICMFILNGWDRVVVSQVPTPEQPAQARECWFFINGVAASHHWLQNSVNQLSYTFGRKVTGIHNRTCGLIFDLLECLIQRCFSYATDDVRKTYVLIKDALLDPDCDKVVLILHSQGAIEGGLIVDWLLDELPRDPLNNLEVYTFGNAANHFNNPLHWQQAVLTPSGASTNHESILRSLGHIEHYVNVGDPVAWLGVLHFVEFPNCYMGRLFVRPGSGHMMNQHYLDNMFTRGFDGRVLDSNPFMDMEVELDPDGSTNGTSGTSGSMCEETLLPTRDPRRAVPNGSPKEGVLRVKDFSRLWQYRNGGSPRRLKNE</sequence>
<dbReference type="PANTHER" id="PTHR42044:SF2">
    <property type="entry name" value="DUF676 DOMAIN-CONTAINING PROTEIN"/>
    <property type="match status" value="1"/>
</dbReference>
<keyword evidence="1" id="KW-0472">Membrane</keyword>
<dbReference type="AlphaFoldDB" id="A0A9W9LM43"/>
<dbReference type="Proteomes" id="UP001146351">
    <property type="component" value="Unassembled WGS sequence"/>
</dbReference>